<evidence type="ECO:0000313" key="2">
    <source>
        <dbReference type="EMBL" id="KTE90582.1"/>
    </source>
</evidence>
<dbReference type="Pfam" id="PF11148">
    <property type="entry name" value="DUF2922"/>
    <property type="match status" value="1"/>
</dbReference>
<evidence type="ECO:0000313" key="3">
    <source>
        <dbReference type="Proteomes" id="UP000054623"/>
    </source>
</evidence>
<dbReference type="InterPro" id="IPR021321">
    <property type="entry name" value="DUF2922"/>
</dbReference>
<dbReference type="Proteomes" id="UP000054623">
    <property type="component" value="Unassembled WGS sequence"/>
</dbReference>
<protein>
    <submittedName>
        <fullName evidence="1">Uncharacterized protein</fullName>
    </submittedName>
</protein>
<dbReference type="PATRIC" id="fig|49338.4.peg.1409"/>
<organism evidence="1">
    <name type="scientific">Desulfitobacterium hafniense</name>
    <name type="common">Desulfitobacterium frappieri</name>
    <dbReference type="NCBI Taxonomy" id="49338"/>
    <lineage>
        <taxon>Bacteria</taxon>
        <taxon>Bacillati</taxon>
        <taxon>Bacillota</taxon>
        <taxon>Clostridia</taxon>
        <taxon>Eubacteriales</taxon>
        <taxon>Desulfitobacteriaceae</taxon>
        <taxon>Desulfitobacterium</taxon>
    </lineage>
</organism>
<evidence type="ECO:0000313" key="1">
    <source>
        <dbReference type="EMBL" id="CDX01190.1"/>
    </source>
</evidence>
<dbReference type="AlphaFoldDB" id="A0A098AYJ2"/>
<reference evidence="1" key="1">
    <citation type="submission" date="2014-07" db="EMBL/GenBank/DDBJ databases">
        <authorList>
            <person name="Hornung V.Bastian."/>
        </authorList>
    </citation>
    <scope>NUCLEOTIDE SEQUENCE</scope>
    <source>
        <strain evidence="1">PCE-S</strain>
    </source>
</reference>
<sequence length="79" mass="8221">MALSTTKVARLIFSTAGGGTFTLTLADPREDVQVTEIVAAMESLIASDIYLTATGALTGIKDVKIVDTTVNDLYDPATG</sequence>
<gene>
    <name evidence="2" type="ORF">AT727_08300</name>
    <name evidence="1" type="ORF">DPCES_1303</name>
</gene>
<dbReference type="OrthoDB" id="9795264at2"/>
<reference evidence="2 3" key="2">
    <citation type="submission" date="2015-12" db="EMBL/GenBank/DDBJ databases">
        <title>Draft Genome Sequence of Desulfitobacterium hafniense Strain DH, a Sulfate-reducing Bacterium Isolated from Paddy Soils.</title>
        <authorList>
            <person name="Bao P."/>
            <person name="Zhang X."/>
            <person name="Li G."/>
        </authorList>
    </citation>
    <scope>NUCLEOTIDE SEQUENCE [LARGE SCALE GENOMIC DNA]</scope>
    <source>
        <strain evidence="2 3">DH</strain>
    </source>
</reference>
<dbReference type="EMBL" id="LOCK01000039">
    <property type="protein sequence ID" value="KTE90582.1"/>
    <property type="molecule type" value="Genomic_DNA"/>
</dbReference>
<dbReference type="RefSeq" id="WP_005814578.1">
    <property type="nucleotide sequence ID" value="NZ_CABKQQ010000051.1"/>
</dbReference>
<name>A0A098AYJ2_DESHA</name>
<accession>A0A098AYJ2</accession>
<proteinExistence type="predicted"/>
<dbReference type="EMBL" id="LK996017">
    <property type="protein sequence ID" value="CDX01190.1"/>
    <property type="molecule type" value="Genomic_DNA"/>
</dbReference>